<gene>
    <name evidence="4" type="ORF">F3168_02195</name>
</gene>
<sequence length="803" mass="85105">MSVTIGFRYLLLAAACLATPARAEQTLLPVTAEIATGRILLTLPPADADGVQGRYLYTTGLRTGMGSADIRLDRGMSGSTELLAFRRIGKKIAITFENPRFRAAGGTSAEKAGVANSFPVSTMAMIDIVASAADGSATIDIAPFLARDTFGITGALNEVAKGFKLVEAASAADPAAVRAFPDNIEMEAVQTFSSDTPGREIRQIAPDARAISFRVHHSLIRLPAPGFTARKFDIRSSAIGTQVFDFNQPLGRDVVGQLAVHFRLEKTDPGAARSTVRKPIIFYIDNAAPEPVRTALAEGVGWWAQAFDAAGLVDAFQVKILPEGVDPLDARYNVVHWGSRLTRSWSYGQSIVDPRTGEIVRGSVILGALRVRQDMAIFEALLGAKASNSGGPNDPVQVALARIRQLGAHEVGHAIGLMHNFAASTQGNASVMDYPGPFIELKNGKPDLTNAYAVGIGAWDKTAIDWLYAQPPGVDVDADAARRITASAARGDRFLTDIDGRAIDSPTPWSSMWDNGTDPAAELVRMMDVRRAAIAGFGPDALLPGEPMAMLRRKFVLVWLLHRYQVEAAAKLIGGVDYAYTVNGDGRPSPTAVAAPAQDAALTALLATLTPAALTVPDALVGPLSAGINGASNPQFDTEVFANAGAAVFDPLVAADVAAQATLAALLAPTRLTRVLEQHRRDPSLPDLATLLDRLVASAVPDAGDAVARRIGYRTIIALAATARDPATSPDVAALLDDRLAGLADRLARSRATGESGSWARSMARLLGDEDRLQREVDKQPRTPPIPPGMPIGSMETDWMGDF</sequence>
<organism evidence="4 5">
    <name type="scientific">Sandarakinorhabdus fusca</name>
    <dbReference type="NCBI Taxonomy" id="1439888"/>
    <lineage>
        <taxon>Bacteria</taxon>
        <taxon>Pseudomonadati</taxon>
        <taxon>Pseudomonadota</taxon>
        <taxon>Alphaproteobacteria</taxon>
        <taxon>Sphingomonadales</taxon>
        <taxon>Sphingosinicellaceae</taxon>
        <taxon>Sandarakinorhabdus</taxon>
    </lineage>
</organism>
<feature type="domain" description="EcxA zinc-binding" evidence="2">
    <location>
        <begin position="393"/>
        <end position="698"/>
    </location>
</feature>
<dbReference type="InterPro" id="IPR032534">
    <property type="entry name" value="EcxA_zinc-bd"/>
</dbReference>
<dbReference type="Gene3D" id="3.40.390.10">
    <property type="entry name" value="Collagenase (Catalytic Domain)"/>
    <property type="match status" value="1"/>
</dbReference>
<protein>
    <submittedName>
        <fullName evidence="4">DUF5117 domain-containing protein</fullName>
    </submittedName>
</protein>
<dbReference type="EMBL" id="WIOL01000001">
    <property type="protein sequence ID" value="MQT16072.1"/>
    <property type="molecule type" value="Genomic_DNA"/>
</dbReference>
<evidence type="ECO:0000313" key="5">
    <source>
        <dbReference type="Proteomes" id="UP000481327"/>
    </source>
</evidence>
<evidence type="ECO:0000259" key="3">
    <source>
        <dbReference type="Pfam" id="PF17148"/>
    </source>
</evidence>
<keyword evidence="1" id="KW-0732">Signal</keyword>
<feature type="signal peptide" evidence="1">
    <location>
        <begin position="1"/>
        <end position="23"/>
    </location>
</feature>
<proteinExistence type="predicted"/>
<evidence type="ECO:0000259" key="2">
    <source>
        <dbReference type="Pfam" id="PF16313"/>
    </source>
</evidence>
<feature type="chain" id="PRO_5028845021" evidence="1">
    <location>
        <begin position="24"/>
        <end position="803"/>
    </location>
</feature>
<dbReference type="PANTHER" id="PTHR38478:SF1">
    <property type="entry name" value="ZINC DEPENDENT METALLOPROTEASE DOMAIN LIPOPROTEIN"/>
    <property type="match status" value="1"/>
</dbReference>
<dbReference type="Pfam" id="PF17148">
    <property type="entry name" value="DUF5117"/>
    <property type="match status" value="1"/>
</dbReference>
<dbReference type="InterPro" id="IPR034032">
    <property type="entry name" value="Zn_MMP-like_bac"/>
</dbReference>
<accession>A0A7C9GMJ9</accession>
<dbReference type="SUPFAM" id="SSF55486">
    <property type="entry name" value="Metalloproteases ('zincins'), catalytic domain"/>
    <property type="match status" value="1"/>
</dbReference>
<dbReference type="PANTHER" id="PTHR38478">
    <property type="entry name" value="PEPTIDASE M1A AND M12B"/>
    <property type="match status" value="1"/>
</dbReference>
<dbReference type="InterPro" id="IPR024079">
    <property type="entry name" value="MetalloPept_cat_dom_sf"/>
</dbReference>
<dbReference type="CDD" id="cd04276">
    <property type="entry name" value="ZnMc_MMP_like_2"/>
    <property type="match status" value="1"/>
</dbReference>
<dbReference type="Proteomes" id="UP000481327">
    <property type="component" value="Unassembled WGS sequence"/>
</dbReference>
<evidence type="ECO:0000256" key="1">
    <source>
        <dbReference type="SAM" id="SignalP"/>
    </source>
</evidence>
<comment type="caution">
    <text evidence="4">The sequence shown here is derived from an EMBL/GenBank/DDBJ whole genome shotgun (WGS) entry which is preliminary data.</text>
</comment>
<feature type="domain" description="DUF5117" evidence="3">
    <location>
        <begin position="75"/>
        <end position="266"/>
    </location>
</feature>
<dbReference type="InterPro" id="IPR033413">
    <property type="entry name" value="DUF5117"/>
</dbReference>
<reference evidence="4 5" key="1">
    <citation type="submission" date="2019-09" db="EMBL/GenBank/DDBJ databases">
        <title>Polymorphobacter sp. isolated from a lake in China.</title>
        <authorList>
            <person name="Liu Z."/>
        </authorList>
    </citation>
    <scope>NUCLEOTIDE SEQUENCE [LARGE SCALE GENOMIC DNA]</scope>
    <source>
        <strain evidence="4 5">D40P</strain>
    </source>
</reference>
<evidence type="ECO:0000313" key="4">
    <source>
        <dbReference type="EMBL" id="MQT16072.1"/>
    </source>
</evidence>
<keyword evidence="5" id="KW-1185">Reference proteome</keyword>
<dbReference type="GO" id="GO:0008237">
    <property type="term" value="F:metallopeptidase activity"/>
    <property type="evidence" value="ECO:0007669"/>
    <property type="project" value="InterPro"/>
</dbReference>
<dbReference type="Pfam" id="PF16313">
    <property type="entry name" value="DUF4953"/>
    <property type="match status" value="1"/>
</dbReference>
<dbReference type="AlphaFoldDB" id="A0A7C9GMJ9"/>
<name>A0A7C9GMJ9_9SPHN</name>